<sequence>MQYSTVTHFIDPKQYEYIVSIGSKCPTRMILKDLGIYKESFPFDSVKTTPELILKYLKNNEDFFPKKGCRVTDDGLEFDYFNVNELYEETIATFNRRFNRLYSALESKKRILFCYTSERDLYNDADSRNKDNYLFLEQIRTYLIEKYMYTDFTILAIHTNKYYADSFNIINYTVNVDKIYLTEDADVHGFSTQYRATLTELMRRIFRLEG</sequence>
<dbReference type="AlphaFoldDB" id="A0A6C0KZX3"/>
<organism evidence="1">
    <name type="scientific">viral metagenome</name>
    <dbReference type="NCBI Taxonomy" id="1070528"/>
    <lineage>
        <taxon>unclassified sequences</taxon>
        <taxon>metagenomes</taxon>
        <taxon>organismal metagenomes</taxon>
    </lineage>
</organism>
<evidence type="ECO:0000313" key="1">
    <source>
        <dbReference type="EMBL" id="QHU22207.1"/>
    </source>
</evidence>
<protein>
    <recommendedName>
        <fullName evidence="2">Papain-like cysteine peptidase</fullName>
    </recommendedName>
</protein>
<proteinExistence type="predicted"/>
<evidence type="ECO:0008006" key="2">
    <source>
        <dbReference type="Google" id="ProtNLM"/>
    </source>
</evidence>
<accession>A0A6C0KZX3</accession>
<name>A0A6C0KZX3_9ZZZZ</name>
<reference evidence="1" key="1">
    <citation type="journal article" date="2020" name="Nature">
        <title>Giant virus diversity and host interactions through global metagenomics.</title>
        <authorList>
            <person name="Schulz F."/>
            <person name="Roux S."/>
            <person name="Paez-Espino D."/>
            <person name="Jungbluth S."/>
            <person name="Walsh D.A."/>
            <person name="Denef V.J."/>
            <person name="McMahon K.D."/>
            <person name="Konstantinidis K.T."/>
            <person name="Eloe-Fadrosh E.A."/>
            <person name="Kyrpides N.C."/>
            <person name="Woyke T."/>
        </authorList>
    </citation>
    <scope>NUCLEOTIDE SEQUENCE</scope>
    <source>
        <strain evidence="1">GVMAG-S-3300013286-35</strain>
    </source>
</reference>
<dbReference type="EMBL" id="MN741001">
    <property type="protein sequence ID" value="QHU22207.1"/>
    <property type="molecule type" value="Genomic_DNA"/>
</dbReference>